<dbReference type="GO" id="GO:0016846">
    <property type="term" value="F:carbon-sulfur lyase activity"/>
    <property type="evidence" value="ECO:0007669"/>
    <property type="project" value="InterPro"/>
</dbReference>
<dbReference type="Proteomes" id="UP000620124">
    <property type="component" value="Unassembled WGS sequence"/>
</dbReference>
<feature type="domain" description="CENP-V/GFA" evidence="4">
    <location>
        <begin position="3"/>
        <end position="61"/>
    </location>
</feature>
<evidence type="ECO:0000256" key="3">
    <source>
        <dbReference type="ARBA" id="ARBA00022833"/>
    </source>
</evidence>
<keyword evidence="2" id="KW-0479">Metal-binding</keyword>
<comment type="similarity">
    <text evidence="1">Belongs to the Gfa family.</text>
</comment>
<accession>A0A8H6YK61</accession>
<protein>
    <submittedName>
        <fullName evidence="5">GFA domain-containing protein</fullName>
    </submittedName>
</protein>
<dbReference type="EMBL" id="JACAZI010000005">
    <property type="protein sequence ID" value="KAF7359781.1"/>
    <property type="molecule type" value="Genomic_DNA"/>
</dbReference>
<evidence type="ECO:0000313" key="5">
    <source>
        <dbReference type="EMBL" id="KAF7359781.1"/>
    </source>
</evidence>
<evidence type="ECO:0000256" key="1">
    <source>
        <dbReference type="ARBA" id="ARBA00005495"/>
    </source>
</evidence>
<proteinExistence type="inferred from homology"/>
<name>A0A8H6YK61_9AGAR</name>
<dbReference type="AlphaFoldDB" id="A0A8H6YK61"/>
<sequence>MGVMAQQKDVHIEGPVKTYVFTADSGNAVTHIFCSNCGSPISQKSPAFGEHQAVRTVSFGADFGGVPISAELFVKSRWIGVPAVKDAAQFNTATQTQT</sequence>
<evidence type="ECO:0000313" key="6">
    <source>
        <dbReference type="Proteomes" id="UP000620124"/>
    </source>
</evidence>
<organism evidence="5 6">
    <name type="scientific">Mycena venus</name>
    <dbReference type="NCBI Taxonomy" id="2733690"/>
    <lineage>
        <taxon>Eukaryota</taxon>
        <taxon>Fungi</taxon>
        <taxon>Dikarya</taxon>
        <taxon>Basidiomycota</taxon>
        <taxon>Agaricomycotina</taxon>
        <taxon>Agaricomycetes</taxon>
        <taxon>Agaricomycetidae</taxon>
        <taxon>Agaricales</taxon>
        <taxon>Marasmiineae</taxon>
        <taxon>Mycenaceae</taxon>
        <taxon>Mycena</taxon>
    </lineage>
</organism>
<keyword evidence="3" id="KW-0862">Zinc</keyword>
<comment type="caution">
    <text evidence="5">The sequence shown here is derived from an EMBL/GenBank/DDBJ whole genome shotgun (WGS) entry which is preliminary data.</text>
</comment>
<dbReference type="InterPro" id="IPR006913">
    <property type="entry name" value="CENP-V/GFA"/>
</dbReference>
<dbReference type="GO" id="GO:0046872">
    <property type="term" value="F:metal ion binding"/>
    <property type="evidence" value="ECO:0007669"/>
    <property type="project" value="UniProtKB-KW"/>
</dbReference>
<evidence type="ECO:0000256" key="2">
    <source>
        <dbReference type="ARBA" id="ARBA00022723"/>
    </source>
</evidence>
<dbReference type="InterPro" id="IPR011057">
    <property type="entry name" value="Mss4-like_sf"/>
</dbReference>
<dbReference type="OrthoDB" id="428768at2759"/>
<gene>
    <name evidence="5" type="ORF">MVEN_00703000</name>
</gene>
<reference evidence="5" key="1">
    <citation type="submission" date="2020-05" db="EMBL/GenBank/DDBJ databases">
        <title>Mycena genomes resolve the evolution of fungal bioluminescence.</title>
        <authorList>
            <person name="Tsai I.J."/>
        </authorList>
    </citation>
    <scope>NUCLEOTIDE SEQUENCE</scope>
    <source>
        <strain evidence="5">CCC161011</strain>
    </source>
</reference>
<dbReference type="SUPFAM" id="SSF51316">
    <property type="entry name" value="Mss4-like"/>
    <property type="match status" value="1"/>
</dbReference>
<keyword evidence="6" id="KW-1185">Reference proteome</keyword>
<dbReference type="Pfam" id="PF04828">
    <property type="entry name" value="GFA"/>
    <property type="match status" value="1"/>
</dbReference>
<evidence type="ECO:0000259" key="4">
    <source>
        <dbReference type="Pfam" id="PF04828"/>
    </source>
</evidence>
<dbReference type="Gene3D" id="3.90.1590.10">
    <property type="entry name" value="glutathione-dependent formaldehyde- activating enzyme (gfa)"/>
    <property type="match status" value="1"/>
</dbReference>